<dbReference type="CDD" id="cd03113">
    <property type="entry name" value="CTPS_N"/>
    <property type="match status" value="1"/>
</dbReference>
<dbReference type="FunFam" id="3.40.50.880:FF:000002">
    <property type="entry name" value="CTP synthase"/>
    <property type="match status" value="1"/>
</dbReference>
<dbReference type="STRING" id="2880.D7FPQ1"/>
<evidence type="ECO:0000259" key="11">
    <source>
        <dbReference type="Pfam" id="PF00117"/>
    </source>
</evidence>
<name>D7FPQ1_ECTSI</name>
<dbReference type="InterPro" id="IPR004468">
    <property type="entry name" value="CTP_synthase"/>
</dbReference>
<dbReference type="EMBL" id="FN649760">
    <property type="protein sequence ID" value="CBJ30508.1"/>
    <property type="molecule type" value="Genomic_DNA"/>
</dbReference>
<organism evidence="13 14">
    <name type="scientific">Ectocarpus siliculosus</name>
    <name type="common">Brown alga</name>
    <name type="synonym">Conferva siliculosa</name>
    <dbReference type="NCBI Taxonomy" id="2880"/>
    <lineage>
        <taxon>Eukaryota</taxon>
        <taxon>Sar</taxon>
        <taxon>Stramenopiles</taxon>
        <taxon>Ochrophyta</taxon>
        <taxon>PX clade</taxon>
        <taxon>Phaeophyceae</taxon>
        <taxon>Ectocarpales</taxon>
        <taxon>Ectocarpaceae</taxon>
        <taxon>Ectocarpus</taxon>
    </lineage>
</organism>
<keyword evidence="4 9" id="KW-0547">Nucleotide-binding</keyword>
<keyword evidence="3 9" id="KW-0436">Ligase</keyword>
<keyword evidence="5 9" id="KW-0067">ATP-binding</keyword>
<dbReference type="InterPro" id="IPR033828">
    <property type="entry name" value="GATase1_CTP_Synthase"/>
</dbReference>
<dbReference type="InterPro" id="IPR017456">
    <property type="entry name" value="CTP_synthase_N"/>
</dbReference>
<proteinExistence type="inferred from homology"/>
<dbReference type="GO" id="GO:0042802">
    <property type="term" value="F:identical protein binding"/>
    <property type="evidence" value="ECO:0007669"/>
    <property type="project" value="TreeGrafter"/>
</dbReference>
<dbReference type="GO" id="GO:0044210">
    <property type="term" value="P:'de novo' CTP biosynthetic process"/>
    <property type="evidence" value="ECO:0007669"/>
    <property type="project" value="UniProtKB-UniRule"/>
</dbReference>
<dbReference type="NCBIfam" id="NF003792">
    <property type="entry name" value="PRK05380.1"/>
    <property type="match status" value="1"/>
</dbReference>
<dbReference type="SUPFAM" id="SSF52540">
    <property type="entry name" value="P-loop containing nucleoside triphosphate hydrolases"/>
    <property type="match status" value="1"/>
</dbReference>
<keyword evidence="7 9" id="KW-0665">Pyrimidine biosynthesis</keyword>
<comment type="pathway">
    <text evidence="1 9">Pyrimidine metabolism; CTP biosynthesis via de novo pathway; CTP from UDP: step 2/2.</text>
</comment>
<dbReference type="GO" id="GO:0005524">
    <property type="term" value="F:ATP binding"/>
    <property type="evidence" value="ECO:0007669"/>
    <property type="project" value="UniProtKB-KW"/>
</dbReference>
<dbReference type="Gene3D" id="3.40.50.300">
    <property type="entry name" value="P-loop containing nucleotide triphosphate hydrolases"/>
    <property type="match status" value="1"/>
</dbReference>
<evidence type="ECO:0000256" key="10">
    <source>
        <dbReference type="SAM" id="MobiDB-lite"/>
    </source>
</evidence>
<dbReference type="AlphaFoldDB" id="D7FPQ1"/>
<dbReference type="Gene3D" id="3.40.50.880">
    <property type="match status" value="1"/>
</dbReference>
<accession>D7FPQ1</accession>
<evidence type="ECO:0000256" key="9">
    <source>
        <dbReference type="RuleBase" id="RU810713"/>
    </source>
</evidence>
<dbReference type="InterPro" id="IPR027417">
    <property type="entry name" value="P-loop_NTPase"/>
</dbReference>
<dbReference type="FunFam" id="3.40.50.300:FF:000207">
    <property type="entry name" value="CTP synthase"/>
    <property type="match status" value="1"/>
</dbReference>
<evidence type="ECO:0000256" key="8">
    <source>
        <dbReference type="ARBA" id="ARBA00047781"/>
    </source>
</evidence>
<dbReference type="UniPathway" id="UPA00159">
    <property type="reaction ID" value="UER00277"/>
</dbReference>
<gene>
    <name evidence="13" type="ORF">Esi_0195_0022</name>
</gene>
<dbReference type="PROSITE" id="PS51273">
    <property type="entry name" value="GATASE_TYPE_1"/>
    <property type="match status" value="1"/>
</dbReference>
<dbReference type="PANTHER" id="PTHR11550">
    <property type="entry name" value="CTP SYNTHASE"/>
    <property type="match status" value="1"/>
</dbReference>
<dbReference type="PANTHER" id="PTHR11550:SF0">
    <property type="entry name" value="CTP SYNTHASE-RELATED"/>
    <property type="match status" value="1"/>
</dbReference>
<evidence type="ECO:0000313" key="13">
    <source>
        <dbReference type="EMBL" id="CBJ30508.1"/>
    </source>
</evidence>
<dbReference type="InterPro" id="IPR017926">
    <property type="entry name" value="GATASE"/>
</dbReference>
<evidence type="ECO:0000256" key="3">
    <source>
        <dbReference type="ARBA" id="ARBA00022598"/>
    </source>
</evidence>
<evidence type="ECO:0000256" key="2">
    <source>
        <dbReference type="ARBA" id="ARBA00007533"/>
    </source>
</evidence>
<dbReference type="Pfam" id="PF00117">
    <property type="entry name" value="GATase"/>
    <property type="match status" value="1"/>
</dbReference>
<dbReference type="GO" id="GO:0003883">
    <property type="term" value="F:CTP synthase activity"/>
    <property type="evidence" value="ECO:0007669"/>
    <property type="project" value="UniProtKB-UniRule"/>
</dbReference>
<protein>
    <recommendedName>
        <fullName evidence="9">CTP synthase</fullName>
        <ecNumber evidence="9">6.3.4.2</ecNumber>
    </recommendedName>
    <alternativeName>
        <fullName evidence="9">UTP--ammonia ligase</fullName>
    </alternativeName>
</protein>
<dbReference type="CDD" id="cd01746">
    <property type="entry name" value="GATase1_CTP_Synthase"/>
    <property type="match status" value="1"/>
</dbReference>
<comment type="function">
    <text evidence="9">Catalyzes the ATP-dependent amination of UTP to CTP with either L-glutamine or ammonia as the source of nitrogen.</text>
</comment>
<comment type="catalytic activity">
    <reaction evidence="8 9">
        <text>UTP + L-glutamine + ATP + H2O = CTP + L-glutamate + ADP + phosphate + 2 H(+)</text>
        <dbReference type="Rhea" id="RHEA:26426"/>
        <dbReference type="ChEBI" id="CHEBI:15377"/>
        <dbReference type="ChEBI" id="CHEBI:15378"/>
        <dbReference type="ChEBI" id="CHEBI:29985"/>
        <dbReference type="ChEBI" id="CHEBI:30616"/>
        <dbReference type="ChEBI" id="CHEBI:37563"/>
        <dbReference type="ChEBI" id="CHEBI:43474"/>
        <dbReference type="ChEBI" id="CHEBI:46398"/>
        <dbReference type="ChEBI" id="CHEBI:58359"/>
        <dbReference type="ChEBI" id="CHEBI:456216"/>
        <dbReference type="EC" id="6.3.4.2"/>
    </reaction>
</comment>
<keyword evidence="14" id="KW-1185">Reference proteome</keyword>
<dbReference type="HAMAP" id="MF_01227">
    <property type="entry name" value="PyrG"/>
    <property type="match status" value="1"/>
</dbReference>
<dbReference type="NCBIfam" id="TIGR00337">
    <property type="entry name" value="PyrG"/>
    <property type="match status" value="1"/>
</dbReference>
<dbReference type="GO" id="GO:0019856">
    <property type="term" value="P:pyrimidine nucleobase biosynthetic process"/>
    <property type="evidence" value="ECO:0007669"/>
    <property type="project" value="TreeGrafter"/>
</dbReference>
<sequence>MSMVMWRSMALRGGGSGKGKDRGKGKGRGRTMKDFGQVEPPFGSQESQESQASQESSSDKELDYMHDYEQDSRSDVDIDVGGSAVSGDDEGVLDVMARFRGDHKQECKFIVVTGGVLSGIGKGVTASSIGVLCKMMGLRPTAIKIDPYLNVDAGTMSPFEHGEVFVLDDGGETDLDLGNYERFMGVNLRNESNLTTGKIYQYVIEKERRGDYLGKTVQVVPHITDALQDWIVGVSKKPVDNSDQEPDVCIIELGGTLGDIESMPFVEALRQLQDRVGYKNCCFVHVSLVPSLGSPGEQKTKPTQHSIKQMRALGLAPDFLMCRGGKPVVEGARDKLSMFCQVPPERVVSVHDVSNIYHVPLLLLEQNFPALLAQRLRMGPRHSPEACEASAVRLDRASLKRWEDLARRHDDVSDEAVIGLVGKYTELHDTYLSVVKALLHASLHCKRKLTVKWIDSSALDTAKQHKDPSKHAKAWAELKSCHGVLVPGGFGSRGLEGKIQAIKYARKCRVPFLGICLGMQAAVIEFARAKLGRENANSAEFAQGLAPQDEVVVFMPEGDRTRMGGTMRLGSRVTVLRPGSRAFELYGGKGTEELEVHERHRHRYEVNPSVVASLEKSGMKLVGRNNDGTGERMEVLELEKDAHPYFMGAQYHPEFKSRPQHPSPLFIGLLRAAGRYADDADQSS</sequence>
<dbReference type="Proteomes" id="UP000002630">
    <property type="component" value="Unassembled WGS sequence"/>
</dbReference>
<evidence type="ECO:0000256" key="4">
    <source>
        <dbReference type="ARBA" id="ARBA00022741"/>
    </source>
</evidence>
<reference evidence="13 14" key="1">
    <citation type="journal article" date="2010" name="Nature">
        <title>The Ectocarpus genome and the independent evolution of multicellularity in brown algae.</title>
        <authorList>
            <person name="Cock J.M."/>
            <person name="Sterck L."/>
            <person name="Rouze P."/>
            <person name="Scornet D."/>
            <person name="Allen A.E."/>
            <person name="Amoutzias G."/>
            <person name="Anthouard V."/>
            <person name="Artiguenave F."/>
            <person name="Aury J.M."/>
            <person name="Badger J.H."/>
            <person name="Beszteri B."/>
            <person name="Billiau K."/>
            <person name="Bonnet E."/>
            <person name="Bothwell J.H."/>
            <person name="Bowler C."/>
            <person name="Boyen C."/>
            <person name="Brownlee C."/>
            <person name="Carrano C.J."/>
            <person name="Charrier B."/>
            <person name="Cho G.Y."/>
            <person name="Coelho S.M."/>
            <person name="Collen J."/>
            <person name="Corre E."/>
            <person name="Da Silva C."/>
            <person name="Delage L."/>
            <person name="Delaroque N."/>
            <person name="Dittami S.M."/>
            <person name="Doulbeau S."/>
            <person name="Elias M."/>
            <person name="Farnham G."/>
            <person name="Gachon C.M."/>
            <person name="Gschloessl B."/>
            <person name="Heesch S."/>
            <person name="Jabbari K."/>
            <person name="Jubin C."/>
            <person name="Kawai H."/>
            <person name="Kimura K."/>
            <person name="Kloareg B."/>
            <person name="Kupper F.C."/>
            <person name="Lang D."/>
            <person name="Le Bail A."/>
            <person name="Leblanc C."/>
            <person name="Lerouge P."/>
            <person name="Lohr M."/>
            <person name="Lopez P.J."/>
            <person name="Martens C."/>
            <person name="Maumus F."/>
            <person name="Michel G."/>
            <person name="Miranda-Saavedra D."/>
            <person name="Morales J."/>
            <person name="Moreau H."/>
            <person name="Motomura T."/>
            <person name="Nagasato C."/>
            <person name="Napoli C.A."/>
            <person name="Nelson D.R."/>
            <person name="Nyvall-Collen P."/>
            <person name="Peters A.F."/>
            <person name="Pommier C."/>
            <person name="Potin P."/>
            <person name="Poulain J."/>
            <person name="Quesneville H."/>
            <person name="Read B."/>
            <person name="Rensing S.A."/>
            <person name="Ritter A."/>
            <person name="Rousvoal S."/>
            <person name="Samanta M."/>
            <person name="Samson G."/>
            <person name="Schroeder D.C."/>
            <person name="Segurens B."/>
            <person name="Strittmatter M."/>
            <person name="Tonon T."/>
            <person name="Tregear J.W."/>
            <person name="Valentin K."/>
            <person name="von Dassow P."/>
            <person name="Yamagishi T."/>
            <person name="Van de Peer Y."/>
            <person name="Wincker P."/>
        </authorList>
    </citation>
    <scope>NUCLEOTIDE SEQUENCE [LARGE SCALE GENOMIC DNA]</scope>
    <source>
        <strain evidence="14">Ec32 / CCAP1310/4</strain>
    </source>
</reference>
<evidence type="ECO:0000256" key="5">
    <source>
        <dbReference type="ARBA" id="ARBA00022840"/>
    </source>
</evidence>
<dbReference type="OrthoDB" id="1739076at2759"/>
<feature type="region of interest" description="Disordered" evidence="10">
    <location>
        <begin position="1"/>
        <end position="61"/>
    </location>
</feature>
<keyword evidence="6 9" id="KW-0315">Glutamine amidotransferase</keyword>
<dbReference type="InParanoid" id="D7FPQ1"/>
<feature type="domain" description="Glutamine amidotransferase" evidence="11">
    <location>
        <begin position="427"/>
        <end position="670"/>
    </location>
</feature>
<comment type="similarity">
    <text evidence="2 9">Belongs to the CTP synthase family.</text>
</comment>
<dbReference type="Pfam" id="PF06418">
    <property type="entry name" value="CTP_synth_N"/>
    <property type="match status" value="1"/>
</dbReference>
<feature type="domain" description="CTP synthase N-terminal" evidence="12">
    <location>
        <begin position="108"/>
        <end position="378"/>
    </location>
</feature>
<feature type="compositionally biased region" description="Low complexity" evidence="10">
    <location>
        <begin position="44"/>
        <end position="56"/>
    </location>
</feature>
<dbReference type="InterPro" id="IPR029062">
    <property type="entry name" value="Class_I_gatase-like"/>
</dbReference>
<evidence type="ECO:0000256" key="1">
    <source>
        <dbReference type="ARBA" id="ARBA00005171"/>
    </source>
</evidence>
<dbReference type="EC" id="6.3.4.2" evidence="9"/>
<dbReference type="SUPFAM" id="SSF52317">
    <property type="entry name" value="Class I glutamine amidotransferase-like"/>
    <property type="match status" value="1"/>
</dbReference>
<evidence type="ECO:0000313" key="14">
    <source>
        <dbReference type="Proteomes" id="UP000002630"/>
    </source>
</evidence>
<evidence type="ECO:0000256" key="6">
    <source>
        <dbReference type="ARBA" id="ARBA00022962"/>
    </source>
</evidence>
<dbReference type="eggNOG" id="KOG2387">
    <property type="taxonomic scope" value="Eukaryota"/>
</dbReference>
<evidence type="ECO:0000259" key="12">
    <source>
        <dbReference type="Pfam" id="PF06418"/>
    </source>
</evidence>
<evidence type="ECO:0000256" key="7">
    <source>
        <dbReference type="ARBA" id="ARBA00022975"/>
    </source>
</evidence>
<dbReference type="FunCoup" id="D7FPQ1">
    <property type="interactions" value="180"/>
</dbReference>